<evidence type="ECO:0000256" key="3">
    <source>
        <dbReference type="PROSITE-ProRule" id="PRU00708"/>
    </source>
</evidence>
<feature type="repeat" description="PPR" evidence="3">
    <location>
        <begin position="274"/>
        <end position="304"/>
    </location>
</feature>
<evidence type="ECO:0008006" key="7">
    <source>
        <dbReference type="Google" id="ProtNLM"/>
    </source>
</evidence>
<dbReference type="InterPro" id="IPR002885">
    <property type="entry name" value="PPR_rpt"/>
</dbReference>
<feature type="repeat" description="PPR" evidence="3">
    <location>
        <begin position="416"/>
        <end position="450"/>
    </location>
</feature>
<feature type="region of interest" description="Disordered" evidence="4">
    <location>
        <begin position="462"/>
        <end position="521"/>
    </location>
</feature>
<name>A0AAV2FU62_9ROSI</name>
<feature type="compositionally biased region" description="Polar residues" evidence="4">
    <location>
        <begin position="474"/>
        <end position="487"/>
    </location>
</feature>
<organism evidence="5 6">
    <name type="scientific">Linum trigynum</name>
    <dbReference type="NCBI Taxonomy" id="586398"/>
    <lineage>
        <taxon>Eukaryota</taxon>
        <taxon>Viridiplantae</taxon>
        <taxon>Streptophyta</taxon>
        <taxon>Embryophyta</taxon>
        <taxon>Tracheophyta</taxon>
        <taxon>Spermatophyta</taxon>
        <taxon>Magnoliopsida</taxon>
        <taxon>eudicotyledons</taxon>
        <taxon>Gunneridae</taxon>
        <taxon>Pentapetalae</taxon>
        <taxon>rosids</taxon>
        <taxon>fabids</taxon>
        <taxon>Malpighiales</taxon>
        <taxon>Linaceae</taxon>
        <taxon>Linum</taxon>
    </lineage>
</organism>
<dbReference type="NCBIfam" id="TIGR00756">
    <property type="entry name" value="PPR"/>
    <property type="match status" value="6"/>
</dbReference>
<feature type="repeat" description="PPR" evidence="3">
    <location>
        <begin position="204"/>
        <end position="238"/>
    </location>
</feature>
<dbReference type="PANTHER" id="PTHR47874">
    <property type="entry name" value="EXPRESSED PROTEIN"/>
    <property type="match status" value="1"/>
</dbReference>
<dbReference type="InterPro" id="IPR011990">
    <property type="entry name" value="TPR-like_helical_dom_sf"/>
</dbReference>
<evidence type="ECO:0000256" key="4">
    <source>
        <dbReference type="SAM" id="MobiDB-lite"/>
    </source>
</evidence>
<accession>A0AAV2FU62</accession>
<dbReference type="PANTHER" id="PTHR47874:SF5">
    <property type="entry name" value="PENTATRICOPEPTIDE REPEAT-CONTAINING PROTEIN PPR5 HOMOLOG, CHLOROPLASTIC"/>
    <property type="match status" value="1"/>
</dbReference>
<dbReference type="Pfam" id="PF01535">
    <property type="entry name" value="PPR"/>
    <property type="match status" value="1"/>
</dbReference>
<sequence>MALHQITALNSSPFALHFAPIRSPEIQSQRRPPQLRFRVVACVSTAKTKPPRRKPSPDAEKAEAEELVRVMVRSFTEKEPLSKTLNKYVRLVRTQHCFMLFEELGRKGKWLQCLEVFRWMQKQRWYVADNGVYSKLISVMGKHGQIRMAMWLFSEMRNSGCRPDTSVYNSLISAHLHSRDKAKALAKALGYFERMKGLERCQPNVVTYNILLRACAQAREVDQVNALLKELESSNVSPDVYTYNGVMDAYGKNGMISEMESLLALMKSDRCKPDIITFNLLIDSYGRKQQFAKMEQVFKSLLSHPKEKPTLPTFNSMITSYGKARQRERAESVFENMTVEMKYTPSFITFESMITMYGFCDCMSNAREIFDSMVGSGKEIRVSTLNAMLSVYCMNKLHSEAQLLLENVGGLGVRPDSSTYKLLYKAYTKANQKELVERLLKRMERDGVVPNKKFFLDALGSSKSSAEGSESNRRSTNSQNATKSLKTAASPYFSKLASSPRKAIHPRKEDKKEIEDIDIVV</sequence>
<gene>
    <name evidence="5" type="ORF">LTRI10_LOCUS41034</name>
</gene>
<evidence type="ECO:0000313" key="6">
    <source>
        <dbReference type="Proteomes" id="UP001497516"/>
    </source>
</evidence>
<proteinExistence type="inferred from homology"/>
<dbReference type="PROSITE" id="PS51375">
    <property type="entry name" value="PPR"/>
    <property type="match status" value="6"/>
</dbReference>
<keyword evidence="2" id="KW-0677">Repeat</keyword>
<comment type="similarity">
    <text evidence="1">Belongs to the PPR family. P subfamily.</text>
</comment>
<dbReference type="InterPro" id="IPR044179">
    <property type="entry name" value="PPR5-like"/>
</dbReference>
<dbReference type="Pfam" id="PF13812">
    <property type="entry name" value="PPR_3"/>
    <property type="match status" value="2"/>
</dbReference>
<feature type="repeat" description="PPR" evidence="3">
    <location>
        <begin position="239"/>
        <end position="273"/>
    </location>
</feature>
<dbReference type="Pfam" id="PF13041">
    <property type="entry name" value="PPR_2"/>
    <property type="match status" value="2"/>
</dbReference>
<feature type="repeat" description="PPR" evidence="3">
    <location>
        <begin position="129"/>
        <end position="163"/>
    </location>
</feature>
<dbReference type="AlphaFoldDB" id="A0AAV2FU62"/>
<evidence type="ECO:0000313" key="5">
    <source>
        <dbReference type="EMBL" id="CAL1400940.1"/>
    </source>
</evidence>
<dbReference type="GO" id="GO:0003729">
    <property type="term" value="F:mRNA binding"/>
    <property type="evidence" value="ECO:0007669"/>
    <property type="project" value="InterPro"/>
</dbReference>
<evidence type="ECO:0000256" key="1">
    <source>
        <dbReference type="ARBA" id="ARBA00007626"/>
    </source>
</evidence>
<dbReference type="Proteomes" id="UP001497516">
    <property type="component" value="Chromosome 7"/>
</dbReference>
<reference evidence="5 6" key="1">
    <citation type="submission" date="2024-04" db="EMBL/GenBank/DDBJ databases">
        <authorList>
            <person name="Fracassetti M."/>
        </authorList>
    </citation>
    <scope>NUCLEOTIDE SEQUENCE [LARGE SCALE GENOMIC DNA]</scope>
</reference>
<dbReference type="EMBL" id="OZ034820">
    <property type="protein sequence ID" value="CAL1400940.1"/>
    <property type="molecule type" value="Genomic_DNA"/>
</dbReference>
<keyword evidence="6" id="KW-1185">Reference proteome</keyword>
<protein>
    <recommendedName>
        <fullName evidence="7">Pentatricopeptide repeat-containing protein</fullName>
    </recommendedName>
</protein>
<feature type="repeat" description="PPR" evidence="3">
    <location>
        <begin position="310"/>
        <end position="345"/>
    </location>
</feature>
<dbReference type="Gene3D" id="1.25.40.10">
    <property type="entry name" value="Tetratricopeptide repeat domain"/>
    <property type="match status" value="3"/>
</dbReference>
<evidence type="ECO:0000256" key="2">
    <source>
        <dbReference type="ARBA" id="ARBA00022737"/>
    </source>
</evidence>